<name>A0A4P6YR95_9LACO</name>
<keyword evidence="5" id="KW-1185">Reference proteome</keyword>
<dbReference type="RefSeq" id="WP_133362192.1">
    <property type="nucleotide sequence ID" value="NZ_CP037940.1"/>
</dbReference>
<dbReference type="InterPro" id="IPR013105">
    <property type="entry name" value="TPR_2"/>
</dbReference>
<dbReference type="EMBL" id="CP037940">
    <property type="protein sequence ID" value="QBO35112.1"/>
    <property type="molecule type" value="Genomic_DNA"/>
</dbReference>
<dbReference type="PROSITE" id="PS50005">
    <property type="entry name" value="TPR"/>
    <property type="match status" value="1"/>
</dbReference>
<proteinExistence type="predicted"/>
<protein>
    <submittedName>
        <fullName evidence="4">Tetratricopeptide repeat protein</fullName>
    </submittedName>
</protein>
<evidence type="ECO:0000256" key="3">
    <source>
        <dbReference type="PROSITE-ProRule" id="PRU00339"/>
    </source>
</evidence>
<evidence type="ECO:0000313" key="4">
    <source>
        <dbReference type="EMBL" id="QBO35112.1"/>
    </source>
</evidence>
<keyword evidence="1" id="KW-0677">Repeat</keyword>
<evidence type="ECO:0000313" key="5">
    <source>
        <dbReference type="Proteomes" id="UP000292886"/>
    </source>
</evidence>
<evidence type="ECO:0000256" key="1">
    <source>
        <dbReference type="ARBA" id="ARBA00022737"/>
    </source>
</evidence>
<sequence>METPTDQIQPILNTAIQLTQAGKYEEVITALTPAIKLYNDGFYNDDADSEYHYLDAGFEQILFQNFYQPTKTVRFMPIDFSAIFTTIGQAYMVLGQFTEAKDAFATALKINPFQFIAIFGIANIDKLEGHNEHARKTLNDGLILAYMPAQIAQTYHEMAKLYLDQGVVGMGIALLELSLRFQDDEKIMHELDQLQAVNPDVSLGDESTEWWQMVEDAGIQVGPSTDVIAIAMGVAKSAVQNQELALALEVLQLVYDLTSDERVLESINTIKVNLEA</sequence>
<dbReference type="OrthoDB" id="1998276at2"/>
<dbReference type="InterPro" id="IPR019734">
    <property type="entry name" value="TPR_rpt"/>
</dbReference>
<organism evidence="4 5">
    <name type="scientific">Periweissella cryptocerci</name>
    <dbReference type="NCBI Taxonomy" id="2506420"/>
    <lineage>
        <taxon>Bacteria</taxon>
        <taxon>Bacillati</taxon>
        <taxon>Bacillota</taxon>
        <taxon>Bacilli</taxon>
        <taxon>Lactobacillales</taxon>
        <taxon>Lactobacillaceae</taxon>
        <taxon>Periweissella</taxon>
    </lineage>
</organism>
<dbReference type="InterPro" id="IPR011990">
    <property type="entry name" value="TPR-like_helical_dom_sf"/>
</dbReference>
<accession>A0A4P6YR95</accession>
<dbReference type="Gene3D" id="1.25.40.10">
    <property type="entry name" value="Tetratricopeptide repeat domain"/>
    <property type="match status" value="1"/>
</dbReference>
<dbReference type="AlphaFoldDB" id="A0A4P6YR95"/>
<dbReference type="SUPFAM" id="SSF48452">
    <property type="entry name" value="TPR-like"/>
    <property type="match status" value="1"/>
</dbReference>
<keyword evidence="2 3" id="KW-0802">TPR repeat</keyword>
<reference evidence="5" key="1">
    <citation type="submission" date="2019-03" db="EMBL/GenBank/DDBJ databases">
        <title>Weissella sp. 26KH-42 Genome sequencing.</title>
        <authorList>
            <person name="Heo J."/>
            <person name="Kim S.-J."/>
            <person name="Kim J.-S."/>
            <person name="Hong S.-B."/>
            <person name="Kwon S.-W."/>
        </authorList>
    </citation>
    <scope>NUCLEOTIDE SEQUENCE [LARGE SCALE GENOMIC DNA]</scope>
    <source>
        <strain evidence="5">26KH-42</strain>
    </source>
</reference>
<dbReference type="Proteomes" id="UP000292886">
    <property type="component" value="Chromosome"/>
</dbReference>
<feature type="repeat" description="TPR" evidence="3">
    <location>
        <begin position="81"/>
        <end position="114"/>
    </location>
</feature>
<dbReference type="KEGG" id="wei:EQG49_00900"/>
<gene>
    <name evidence="4" type="ORF">EQG49_00900</name>
</gene>
<dbReference type="Pfam" id="PF07719">
    <property type="entry name" value="TPR_2"/>
    <property type="match status" value="1"/>
</dbReference>
<dbReference type="SMART" id="SM00028">
    <property type="entry name" value="TPR"/>
    <property type="match status" value="2"/>
</dbReference>
<evidence type="ECO:0000256" key="2">
    <source>
        <dbReference type="ARBA" id="ARBA00022803"/>
    </source>
</evidence>